<reference evidence="4" key="1">
    <citation type="submission" date="2013-08" db="EMBL/GenBank/DDBJ databases">
        <authorList>
            <person name="Mendez C."/>
            <person name="Richter M."/>
            <person name="Ferrer M."/>
            <person name="Sanchez J."/>
        </authorList>
    </citation>
    <scope>NUCLEOTIDE SEQUENCE</scope>
</reference>
<proteinExistence type="predicted"/>
<dbReference type="InterPro" id="IPR014729">
    <property type="entry name" value="Rossmann-like_a/b/a_fold"/>
</dbReference>
<dbReference type="PANTHER" id="PTHR21342">
    <property type="entry name" value="PHOSPHOPANTETHEINE ADENYLYLTRANSFERASE"/>
    <property type="match status" value="1"/>
</dbReference>
<evidence type="ECO:0000256" key="1">
    <source>
        <dbReference type="ARBA" id="ARBA00022679"/>
    </source>
</evidence>
<reference evidence="4" key="2">
    <citation type="journal article" date="2014" name="ISME J.">
        <title>Microbial stratification in low pH oxic and suboxic macroscopic growths along an acid mine drainage.</title>
        <authorList>
            <person name="Mendez-Garcia C."/>
            <person name="Mesa V."/>
            <person name="Sprenger R.R."/>
            <person name="Richter M."/>
            <person name="Diez M.S."/>
            <person name="Solano J."/>
            <person name="Bargiela R."/>
            <person name="Golyshina O.V."/>
            <person name="Manteca A."/>
            <person name="Ramos J.L."/>
            <person name="Gallego J.R."/>
            <person name="Llorente I."/>
            <person name="Martins Dos Santos V.A."/>
            <person name="Jensen O.N."/>
            <person name="Pelaez A.I."/>
            <person name="Sanchez J."/>
            <person name="Ferrer M."/>
        </authorList>
    </citation>
    <scope>NUCLEOTIDE SEQUENCE</scope>
</reference>
<dbReference type="SUPFAM" id="SSF52374">
    <property type="entry name" value="Nucleotidylyl transferase"/>
    <property type="match status" value="1"/>
</dbReference>
<comment type="caution">
    <text evidence="4">The sequence shown here is derived from an EMBL/GenBank/DDBJ whole genome shotgun (WGS) entry which is preliminary data.</text>
</comment>
<dbReference type="Gene3D" id="3.40.50.620">
    <property type="entry name" value="HUPs"/>
    <property type="match status" value="1"/>
</dbReference>
<dbReference type="AlphaFoldDB" id="T1D7X9"/>
<dbReference type="Pfam" id="PF01467">
    <property type="entry name" value="CTP_transf_like"/>
    <property type="match status" value="1"/>
</dbReference>
<organism evidence="4">
    <name type="scientific">mine drainage metagenome</name>
    <dbReference type="NCBI Taxonomy" id="410659"/>
    <lineage>
        <taxon>unclassified sequences</taxon>
        <taxon>metagenomes</taxon>
        <taxon>ecological metagenomes</taxon>
    </lineage>
</organism>
<accession>T1D7X9</accession>
<evidence type="ECO:0000259" key="3">
    <source>
        <dbReference type="Pfam" id="PF01467"/>
    </source>
</evidence>
<keyword evidence="2 4" id="KW-0548">Nucleotidyltransferase</keyword>
<sequence length="90" mass="10383">MRGLLVGRFQPFHLGHLATVRWIREHHDEPLLLGIGSAQESYTWTNPFTAGERFEMIDRTLRAEGISQVQCVPLPDIHRHAQSGRLRRVD</sequence>
<dbReference type="PANTHER" id="PTHR21342:SF0">
    <property type="entry name" value="BIFUNCTIONAL NMN ADENYLYLTRANSFERASE_NUDIX HYDROLASE"/>
    <property type="match status" value="1"/>
</dbReference>
<feature type="domain" description="Cytidyltransferase-like" evidence="3">
    <location>
        <begin position="4"/>
        <end position="60"/>
    </location>
</feature>
<dbReference type="InterPro" id="IPR004821">
    <property type="entry name" value="Cyt_trans-like"/>
</dbReference>
<name>T1D7X9_9ZZZZ</name>
<keyword evidence="1 4" id="KW-0808">Transferase</keyword>
<dbReference type="EMBL" id="AUZY01000571">
    <property type="protein sequence ID" value="EQD78350.1"/>
    <property type="molecule type" value="Genomic_DNA"/>
</dbReference>
<evidence type="ECO:0000313" key="4">
    <source>
        <dbReference type="EMBL" id="EQD78350.1"/>
    </source>
</evidence>
<feature type="non-terminal residue" evidence="4">
    <location>
        <position position="90"/>
    </location>
</feature>
<gene>
    <name evidence="4" type="ORF">B1B_00771</name>
</gene>
<dbReference type="NCBIfam" id="TIGR00125">
    <property type="entry name" value="cyt_tran_rel"/>
    <property type="match status" value="1"/>
</dbReference>
<dbReference type="GO" id="GO:0016779">
    <property type="term" value="F:nucleotidyltransferase activity"/>
    <property type="evidence" value="ECO:0007669"/>
    <property type="project" value="UniProtKB-KW"/>
</dbReference>
<evidence type="ECO:0000256" key="2">
    <source>
        <dbReference type="ARBA" id="ARBA00022695"/>
    </source>
</evidence>
<protein>
    <submittedName>
        <fullName evidence="4">Nicotinamide-nucleotide adenylyltransferase</fullName>
    </submittedName>
</protein>